<dbReference type="STRING" id="857340.A0A086SX05"/>
<dbReference type="PANTHER" id="PTHR38048:SF1">
    <property type="entry name" value="HEMERYTHRIN-LIKE DOMAIN-CONTAINING PROTEIN"/>
    <property type="match status" value="1"/>
</dbReference>
<dbReference type="InterPro" id="IPR012312">
    <property type="entry name" value="Hemerythrin-like"/>
</dbReference>
<dbReference type="HOGENOM" id="CLU_074846_1_1_1"/>
<dbReference type="AlphaFoldDB" id="A0A086SX05"/>
<dbReference type="OrthoDB" id="10044044at2759"/>
<dbReference type="Pfam" id="PF01814">
    <property type="entry name" value="Hemerythrin"/>
    <property type="match status" value="1"/>
</dbReference>
<dbReference type="CDD" id="cd12108">
    <property type="entry name" value="Hr-like"/>
    <property type="match status" value="1"/>
</dbReference>
<dbReference type="Gene3D" id="1.20.120.520">
    <property type="entry name" value="nmb1532 protein domain like"/>
    <property type="match status" value="1"/>
</dbReference>
<dbReference type="EMBL" id="JPKY01000120">
    <property type="protein sequence ID" value="KFH41637.1"/>
    <property type="molecule type" value="Genomic_DNA"/>
</dbReference>
<evidence type="ECO:0000256" key="1">
    <source>
        <dbReference type="SAM" id="MobiDB-lite"/>
    </source>
</evidence>
<sequence>MAGNETEAAKPDPAAGKDDSSKDKAEEEKLPQLSAKDFKIYNSLAETMDHFHNHFRSTWTLLWTACTTNKRPRGMTLKQFIDAGLAFVSQLSMHHSIEERHVFPYLGARMPEFRGDLQGQHAQIHEGLDRFEEYLRSCRSGDAEFELAVLRGHMEGWGDVLWRHLDDEVRALGAENMRRYWSVEEIKRMPMYHAM</sequence>
<gene>
    <name evidence="3" type="ORF">ACRE_076410</name>
</gene>
<proteinExistence type="predicted"/>
<evidence type="ECO:0000313" key="3">
    <source>
        <dbReference type="EMBL" id="KFH41637.1"/>
    </source>
</evidence>
<evidence type="ECO:0000259" key="2">
    <source>
        <dbReference type="Pfam" id="PF01814"/>
    </source>
</evidence>
<reference evidence="4" key="1">
    <citation type="journal article" date="2014" name="Genome Announc.">
        <title>Genome sequence and annotation of Acremonium chrysogenum, producer of the beta-lactam antibiotic cephalosporin C.</title>
        <authorList>
            <person name="Terfehr D."/>
            <person name="Dahlmann T.A."/>
            <person name="Specht T."/>
            <person name="Zadra I."/>
            <person name="Kuernsteiner H."/>
            <person name="Kueck U."/>
        </authorList>
    </citation>
    <scope>NUCLEOTIDE SEQUENCE [LARGE SCALE GENOMIC DNA]</scope>
    <source>
        <strain evidence="4">ATCC 11550 / CBS 779.69 / DSM 880 / IAM 14645 / JCM 23072 / IMI 49137</strain>
    </source>
</reference>
<dbReference type="Proteomes" id="UP000029964">
    <property type="component" value="Unassembled WGS sequence"/>
</dbReference>
<feature type="compositionally biased region" description="Basic and acidic residues" evidence="1">
    <location>
        <begin position="7"/>
        <end position="29"/>
    </location>
</feature>
<evidence type="ECO:0000313" key="4">
    <source>
        <dbReference type="Proteomes" id="UP000029964"/>
    </source>
</evidence>
<name>A0A086SX05_HAPC1</name>
<accession>A0A086SX05</accession>
<feature type="domain" description="Hemerythrin-like" evidence="2">
    <location>
        <begin position="45"/>
        <end position="168"/>
    </location>
</feature>
<feature type="region of interest" description="Disordered" evidence="1">
    <location>
        <begin position="1"/>
        <end position="29"/>
    </location>
</feature>
<dbReference type="InterPro" id="IPR053206">
    <property type="entry name" value="Dimeric_xanthone_biosynth"/>
</dbReference>
<comment type="caution">
    <text evidence="3">The sequence shown here is derived from an EMBL/GenBank/DDBJ whole genome shotgun (WGS) entry which is preliminary data.</text>
</comment>
<keyword evidence="4" id="KW-1185">Reference proteome</keyword>
<organism evidence="3 4">
    <name type="scientific">Hapsidospora chrysogenum (strain ATCC 11550 / CBS 779.69 / DSM 880 / IAM 14645 / JCM 23072 / IMI 49137)</name>
    <name type="common">Acremonium chrysogenum</name>
    <dbReference type="NCBI Taxonomy" id="857340"/>
    <lineage>
        <taxon>Eukaryota</taxon>
        <taxon>Fungi</taxon>
        <taxon>Dikarya</taxon>
        <taxon>Ascomycota</taxon>
        <taxon>Pezizomycotina</taxon>
        <taxon>Sordariomycetes</taxon>
        <taxon>Hypocreomycetidae</taxon>
        <taxon>Hypocreales</taxon>
        <taxon>Bionectriaceae</taxon>
        <taxon>Hapsidospora</taxon>
    </lineage>
</organism>
<protein>
    <recommendedName>
        <fullName evidence="2">Hemerythrin-like domain-containing protein</fullName>
    </recommendedName>
</protein>
<dbReference type="PANTHER" id="PTHR38048">
    <property type="entry name" value="EXPRESSED PROTEIN"/>
    <property type="match status" value="1"/>
</dbReference>